<feature type="domain" description="AB hydrolase-1" evidence="1">
    <location>
        <begin position="7"/>
        <end position="235"/>
    </location>
</feature>
<name>A0A478EBX3_TALPI</name>
<dbReference type="Proteomes" id="UP000053095">
    <property type="component" value="Unassembled WGS sequence"/>
</dbReference>
<proteinExistence type="predicted"/>
<dbReference type="InterPro" id="IPR000073">
    <property type="entry name" value="AB_hydrolase_1"/>
</dbReference>
<dbReference type="InterPro" id="IPR029058">
    <property type="entry name" value="AB_hydrolase_fold"/>
</dbReference>
<dbReference type="PANTHER" id="PTHR37017">
    <property type="entry name" value="AB HYDROLASE-1 DOMAIN-CONTAINING PROTEIN-RELATED"/>
    <property type="match status" value="1"/>
</dbReference>
<reference evidence="3" key="1">
    <citation type="journal article" date="2015" name="Genome Announc.">
        <title>Draft genome sequence of Talaromyces cellulolyticus strain Y-94, a source of lignocellulosic biomass-degrading enzymes.</title>
        <authorList>
            <person name="Fujii T."/>
            <person name="Koike H."/>
            <person name="Sawayama S."/>
            <person name="Yano S."/>
            <person name="Inoue H."/>
        </authorList>
    </citation>
    <scope>NUCLEOTIDE SEQUENCE [LARGE SCALE GENOMIC DNA]</scope>
    <source>
        <strain evidence="3">Y-94</strain>
    </source>
</reference>
<sequence length="246" mass="27000">MASNQVILFVHGAWHGPKVFETLRGKLESAGYSTQCFENPSAGQEPVSGIEADVDAIHHNIRKIIDAGKDVIVFMHSYGSVPGSDACKGLDKAARKSKGKKGGITGLIFCCSFLLPEGKLGGQPLPWFNVAKDGLTVWTAPGEAEKLFFNDLEASEADKWVKAMRPHSYKTFFSKTTYAAYKNIPSTYFLCTNDNSLPFENQQKMVAESGANFTTVTFDASHSPFLSKPDEVFRAVQEAAQRYRSV</sequence>
<dbReference type="EMBL" id="DF933840">
    <property type="protein sequence ID" value="GAM42249.1"/>
    <property type="molecule type" value="Genomic_DNA"/>
</dbReference>
<dbReference type="AlphaFoldDB" id="A0A478EBX3"/>
<dbReference type="SUPFAM" id="SSF53474">
    <property type="entry name" value="alpha/beta-Hydrolases"/>
    <property type="match status" value="1"/>
</dbReference>
<dbReference type="Pfam" id="PF12697">
    <property type="entry name" value="Abhydrolase_6"/>
    <property type="match status" value="1"/>
</dbReference>
<evidence type="ECO:0000313" key="3">
    <source>
        <dbReference type="Proteomes" id="UP000053095"/>
    </source>
</evidence>
<gene>
    <name evidence="2" type="ORF">TCE0_044f16035</name>
</gene>
<dbReference type="Gene3D" id="3.40.50.1820">
    <property type="entry name" value="alpha/beta hydrolase"/>
    <property type="match status" value="1"/>
</dbReference>
<evidence type="ECO:0000313" key="2">
    <source>
        <dbReference type="EMBL" id="GAM42249.1"/>
    </source>
</evidence>
<protein>
    <recommendedName>
        <fullName evidence="1">AB hydrolase-1 domain-containing protein</fullName>
    </recommendedName>
</protein>
<keyword evidence="3" id="KW-1185">Reference proteome</keyword>
<dbReference type="InterPro" id="IPR052897">
    <property type="entry name" value="Sec-Metab_Biosynth_Hydrolase"/>
</dbReference>
<accession>A0A478EBX3</accession>
<organism evidence="2 3">
    <name type="scientific">Talaromyces pinophilus</name>
    <name type="common">Penicillium pinophilum</name>
    <dbReference type="NCBI Taxonomy" id="128442"/>
    <lineage>
        <taxon>Eukaryota</taxon>
        <taxon>Fungi</taxon>
        <taxon>Dikarya</taxon>
        <taxon>Ascomycota</taxon>
        <taxon>Pezizomycotina</taxon>
        <taxon>Eurotiomycetes</taxon>
        <taxon>Eurotiomycetidae</taxon>
        <taxon>Eurotiales</taxon>
        <taxon>Trichocomaceae</taxon>
        <taxon>Talaromyces</taxon>
        <taxon>Talaromyces sect. Talaromyces</taxon>
    </lineage>
</organism>
<evidence type="ECO:0000259" key="1">
    <source>
        <dbReference type="Pfam" id="PF12697"/>
    </source>
</evidence>
<dbReference type="PANTHER" id="PTHR37017:SF11">
    <property type="entry name" value="ESTERASE_LIPASE_THIOESTERASE DOMAIN-CONTAINING PROTEIN"/>
    <property type="match status" value="1"/>
</dbReference>